<evidence type="ECO:0000313" key="2">
    <source>
        <dbReference type="Proteomes" id="UP001465976"/>
    </source>
</evidence>
<proteinExistence type="predicted"/>
<keyword evidence="2" id="KW-1185">Reference proteome</keyword>
<protein>
    <submittedName>
        <fullName evidence="1">Uncharacterized protein</fullName>
    </submittedName>
</protein>
<dbReference type="EMBL" id="JBAHYK010000635">
    <property type="protein sequence ID" value="KAL0572385.1"/>
    <property type="molecule type" value="Genomic_DNA"/>
</dbReference>
<sequence length="235" mass="27364">MSIVELYQATSRAFARTSPVTLDISDADRAFIAKLGRAAARHELIAGVKALEGEIKTVNVAENRARAEQHEREAKQLIDGKPAVEEQLARPQITDAQSVKRHWSRLVKSALQGRRAIIYAPTKDITRWNWYESSWSAIQKGQLRYTIPFNDLPWPTLNLDRLELEDYETFILSPARPRFETLYWFERLKDERRRWDVGNVREKVIPLVSEDSRERVMGCVMVLHRYLDLLANKYK</sequence>
<evidence type="ECO:0000313" key="1">
    <source>
        <dbReference type="EMBL" id="KAL0572385.1"/>
    </source>
</evidence>
<comment type="caution">
    <text evidence="1">The sequence shown here is derived from an EMBL/GenBank/DDBJ whole genome shotgun (WGS) entry which is preliminary data.</text>
</comment>
<reference evidence="1 2" key="1">
    <citation type="submission" date="2024-02" db="EMBL/GenBank/DDBJ databases">
        <title>A draft genome for the cacao thread blight pathogen Marasmius crinis-equi.</title>
        <authorList>
            <person name="Cohen S.P."/>
            <person name="Baruah I.K."/>
            <person name="Amoako-Attah I."/>
            <person name="Bukari Y."/>
            <person name="Meinhardt L.W."/>
            <person name="Bailey B.A."/>
        </authorList>
    </citation>
    <scope>NUCLEOTIDE SEQUENCE [LARGE SCALE GENOMIC DNA]</scope>
    <source>
        <strain evidence="1 2">GH-76</strain>
    </source>
</reference>
<name>A0ABR3FAT8_9AGAR</name>
<dbReference type="Proteomes" id="UP001465976">
    <property type="component" value="Unassembled WGS sequence"/>
</dbReference>
<gene>
    <name evidence="1" type="ORF">V5O48_009577</name>
</gene>
<organism evidence="1 2">
    <name type="scientific">Marasmius crinis-equi</name>
    <dbReference type="NCBI Taxonomy" id="585013"/>
    <lineage>
        <taxon>Eukaryota</taxon>
        <taxon>Fungi</taxon>
        <taxon>Dikarya</taxon>
        <taxon>Basidiomycota</taxon>
        <taxon>Agaricomycotina</taxon>
        <taxon>Agaricomycetes</taxon>
        <taxon>Agaricomycetidae</taxon>
        <taxon>Agaricales</taxon>
        <taxon>Marasmiineae</taxon>
        <taxon>Marasmiaceae</taxon>
        <taxon>Marasmius</taxon>
    </lineage>
</organism>
<accession>A0ABR3FAT8</accession>